<dbReference type="Pfam" id="PF12796">
    <property type="entry name" value="Ank_2"/>
    <property type="match status" value="1"/>
</dbReference>
<evidence type="ECO:0000313" key="10">
    <source>
        <dbReference type="EMBL" id="TYH78455.1"/>
    </source>
</evidence>
<keyword evidence="5 7" id="KW-0040">ANK repeat</keyword>
<dbReference type="SMART" id="SM00248">
    <property type="entry name" value="ANK"/>
    <property type="match status" value="2"/>
</dbReference>
<evidence type="ECO:0000313" key="11">
    <source>
        <dbReference type="Proteomes" id="UP000322667"/>
    </source>
</evidence>
<feature type="transmembrane region" description="Helical" evidence="8">
    <location>
        <begin position="287"/>
        <end position="314"/>
    </location>
</feature>
<name>A0A5D2LGX6_GOSTO</name>
<evidence type="ECO:0000256" key="5">
    <source>
        <dbReference type="ARBA" id="ARBA00023043"/>
    </source>
</evidence>
<evidence type="ECO:0000256" key="7">
    <source>
        <dbReference type="PROSITE-ProRule" id="PRU00023"/>
    </source>
</evidence>
<evidence type="ECO:0000256" key="1">
    <source>
        <dbReference type="ARBA" id="ARBA00004141"/>
    </source>
</evidence>
<sequence>MDQVNAVREMLRITDQESDTALHVAAQYGDVEMVEGLLELEDPDFPYSANKNQKTPLYLAAEIGNRGVLSVLLDKSKSTGQGGPTVEQLCMQQLWLKTQVDNRGWNLLHFLAFRVYPPRIAIYFFTLSRKMECASIRNLMDWKDALGITPHQVYDAYRPRIARARKSFENSGQKEKKVKLIVHIFKLTYIINQQYNWTMWLAWQKQIEELLKDIAREEVAECPVSPFSLPTVSAESLEKTRDAHLVVAGLIATITFAAAITIPGGLQTEKGSERGTPLLIDEAAFEAFVVTNAMAFILSVSALSIHFEIVNLLLSKLIFWRPDMIVSRTQSVSNLLGRAVIAMVIAFSIGSYVVLKPSHGLAIASCLIGPAFFLLFYY</sequence>
<dbReference type="InterPro" id="IPR036770">
    <property type="entry name" value="Ankyrin_rpt-contain_sf"/>
</dbReference>
<dbReference type="GO" id="GO:0005886">
    <property type="term" value="C:plasma membrane"/>
    <property type="evidence" value="ECO:0007669"/>
    <property type="project" value="TreeGrafter"/>
</dbReference>
<dbReference type="PROSITE" id="PS50088">
    <property type="entry name" value="ANK_REPEAT"/>
    <property type="match status" value="1"/>
</dbReference>
<feature type="transmembrane region" description="Helical" evidence="8">
    <location>
        <begin position="361"/>
        <end position="377"/>
    </location>
</feature>
<proteinExistence type="predicted"/>
<dbReference type="InterPro" id="IPR002110">
    <property type="entry name" value="Ankyrin_rpt"/>
</dbReference>
<comment type="subcellular location">
    <subcellularLocation>
        <location evidence="1">Membrane</location>
        <topology evidence="1">Multi-pass membrane protein</topology>
    </subcellularLocation>
</comment>
<evidence type="ECO:0000256" key="4">
    <source>
        <dbReference type="ARBA" id="ARBA00022989"/>
    </source>
</evidence>
<evidence type="ECO:0000259" key="9">
    <source>
        <dbReference type="Pfam" id="PF13962"/>
    </source>
</evidence>
<evidence type="ECO:0000256" key="2">
    <source>
        <dbReference type="ARBA" id="ARBA00022692"/>
    </source>
</evidence>
<evidence type="ECO:0000256" key="6">
    <source>
        <dbReference type="ARBA" id="ARBA00023136"/>
    </source>
</evidence>
<dbReference type="Proteomes" id="UP000322667">
    <property type="component" value="Chromosome D04"/>
</dbReference>
<feature type="domain" description="PGG" evidence="9">
    <location>
        <begin position="235"/>
        <end position="354"/>
    </location>
</feature>
<dbReference type="Gene3D" id="1.25.40.20">
    <property type="entry name" value="Ankyrin repeat-containing domain"/>
    <property type="match status" value="1"/>
</dbReference>
<organism evidence="10 11">
    <name type="scientific">Gossypium tomentosum</name>
    <name type="common">Hawaiian cotton</name>
    <name type="synonym">Gossypium sandvicense</name>
    <dbReference type="NCBI Taxonomy" id="34277"/>
    <lineage>
        <taxon>Eukaryota</taxon>
        <taxon>Viridiplantae</taxon>
        <taxon>Streptophyta</taxon>
        <taxon>Embryophyta</taxon>
        <taxon>Tracheophyta</taxon>
        <taxon>Spermatophyta</taxon>
        <taxon>Magnoliopsida</taxon>
        <taxon>eudicotyledons</taxon>
        <taxon>Gunneridae</taxon>
        <taxon>Pentapetalae</taxon>
        <taxon>rosids</taxon>
        <taxon>malvids</taxon>
        <taxon>Malvales</taxon>
        <taxon>Malvaceae</taxon>
        <taxon>Malvoideae</taxon>
        <taxon>Gossypium</taxon>
    </lineage>
</organism>
<dbReference type="Pfam" id="PF13962">
    <property type="entry name" value="PGG"/>
    <property type="match status" value="1"/>
</dbReference>
<keyword evidence="4 8" id="KW-1133">Transmembrane helix</keyword>
<keyword evidence="6 8" id="KW-0472">Membrane</keyword>
<keyword evidence="2 8" id="KW-0812">Transmembrane</keyword>
<dbReference type="PROSITE" id="PS50297">
    <property type="entry name" value="ANK_REP_REGION"/>
    <property type="match status" value="1"/>
</dbReference>
<dbReference type="PANTHER" id="PTHR24186">
    <property type="entry name" value="PROTEIN PHOSPHATASE 1 REGULATORY SUBUNIT"/>
    <property type="match status" value="1"/>
</dbReference>
<dbReference type="AlphaFoldDB" id="A0A5D2LGX6"/>
<feature type="repeat" description="ANK" evidence="7">
    <location>
        <begin position="17"/>
        <end position="39"/>
    </location>
</feature>
<protein>
    <recommendedName>
        <fullName evidence="9">PGG domain-containing protein</fullName>
    </recommendedName>
</protein>
<keyword evidence="3" id="KW-0677">Repeat</keyword>
<dbReference type="SUPFAM" id="SSF48403">
    <property type="entry name" value="Ankyrin repeat"/>
    <property type="match status" value="1"/>
</dbReference>
<dbReference type="EMBL" id="CM017626">
    <property type="protein sequence ID" value="TYH78455.1"/>
    <property type="molecule type" value="Genomic_DNA"/>
</dbReference>
<evidence type="ECO:0000256" key="3">
    <source>
        <dbReference type="ARBA" id="ARBA00022737"/>
    </source>
</evidence>
<evidence type="ECO:0000256" key="8">
    <source>
        <dbReference type="SAM" id="Phobius"/>
    </source>
</evidence>
<dbReference type="PANTHER" id="PTHR24186:SF53">
    <property type="entry name" value="PGG DOMAIN-CONTAINING PROTEIN"/>
    <property type="match status" value="1"/>
</dbReference>
<keyword evidence="11" id="KW-1185">Reference proteome</keyword>
<accession>A0A5D2LGX6</accession>
<reference evidence="10 11" key="1">
    <citation type="submission" date="2019-07" db="EMBL/GenBank/DDBJ databases">
        <title>WGS assembly of Gossypium tomentosum.</title>
        <authorList>
            <person name="Chen Z.J."/>
            <person name="Sreedasyam A."/>
            <person name="Ando A."/>
            <person name="Song Q."/>
            <person name="De L."/>
            <person name="Hulse-Kemp A."/>
            <person name="Ding M."/>
            <person name="Ye W."/>
            <person name="Kirkbride R."/>
            <person name="Jenkins J."/>
            <person name="Plott C."/>
            <person name="Lovell J."/>
            <person name="Lin Y.-M."/>
            <person name="Vaughn R."/>
            <person name="Liu B."/>
            <person name="Li W."/>
            <person name="Simpson S."/>
            <person name="Scheffler B."/>
            <person name="Saski C."/>
            <person name="Grover C."/>
            <person name="Hu G."/>
            <person name="Conover J."/>
            <person name="Carlson J."/>
            <person name="Shu S."/>
            <person name="Boston L."/>
            <person name="Williams M."/>
            <person name="Peterson D."/>
            <person name="Mcgee K."/>
            <person name="Jones D."/>
            <person name="Wendel J."/>
            <person name="Stelly D."/>
            <person name="Grimwood J."/>
            <person name="Schmutz J."/>
        </authorList>
    </citation>
    <scope>NUCLEOTIDE SEQUENCE [LARGE SCALE GENOMIC DNA]</scope>
    <source>
        <strain evidence="10">7179.01</strain>
    </source>
</reference>
<gene>
    <name evidence="10" type="ORF">ES332_D04G227900v1</name>
</gene>
<feature type="transmembrane region" description="Helical" evidence="8">
    <location>
        <begin position="335"/>
        <end position="355"/>
    </location>
</feature>
<dbReference type="InterPro" id="IPR026961">
    <property type="entry name" value="PGG_dom"/>
</dbReference>
<feature type="transmembrane region" description="Helical" evidence="8">
    <location>
        <begin position="245"/>
        <end position="267"/>
    </location>
</feature>